<feature type="domain" description="N-acetyltransferase" evidence="1">
    <location>
        <begin position="2"/>
        <end position="143"/>
    </location>
</feature>
<sequence>MIQINKAQFEDCEILTEIFFLARKDLYYLPVLYTKEETLWWIKNIVMKQNEIYIAEYKNEKVGFLAKNKEVIEHLYVIPDYQNFSVGQKLLDFCLKTGNKFELWVFQENIRAIRFYEKNGFILEEKTNGDRNEEKVPDAKYIWSH</sequence>
<dbReference type="OrthoDB" id="5292888at2"/>
<dbReference type="SUPFAM" id="SSF55729">
    <property type="entry name" value="Acyl-CoA N-acyltransferases (Nat)"/>
    <property type="match status" value="1"/>
</dbReference>
<dbReference type="Proteomes" id="UP000437748">
    <property type="component" value="Unassembled WGS sequence"/>
</dbReference>
<reference evidence="2 3" key="1">
    <citation type="submission" date="2019-10" db="EMBL/GenBank/DDBJ databases">
        <title>New species of Slilvanegrellaceae.</title>
        <authorList>
            <person name="Pitt A."/>
            <person name="Hahn M.W."/>
        </authorList>
    </citation>
    <scope>NUCLEOTIDE SEQUENCE [LARGE SCALE GENOMIC DNA]</scope>
    <source>
        <strain evidence="2 3">SP-Ram-0.45-NSY-1</strain>
    </source>
</reference>
<proteinExistence type="predicted"/>
<organism evidence="2 3">
    <name type="scientific">Silvanigrella paludirubra</name>
    <dbReference type="NCBI Taxonomy" id="2499159"/>
    <lineage>
        <taxon>Bacteria</taxon>
        <taxon>Pseudomonadati</taxon>
        <taxon>Bdellovibrionota</taxon>
        <taxon>Oligoflexia</taxon>
        <taxon>Silvanigrellales</taxon>
        <taxon>Silvanigrellaceae</taxon>
        <taxon>Silvanigrella</taxon>
    </lineage>
</organism>
<keyword evidence="3" id="KW-1185">Reference proteome</keyword>
<keyword evidence="2" id="KW-0808">Transferase</keyword>
<dbReference type="InterPro" id="IPR000182">
    <property type="entry name" value="GNAT_dom"/>
</dbReference>
<dbReference type="EMBL" id="WFLM01000003">
    <property type="protein sequence ID" value="KAB8039039.1"/>
    <property type="molecule type" value="Genomic_DNA"/>
</dbReference>
<protein>
    <submittedName>
        <fullName evidence="2">GNAT family N-acetyltransferase</fullName>
    </submittedName>
</protein>
<dbReference type="Pfam" id="PF13508">
    <property type="entry name" value="Acetyltransf_7"/>
    <property type="match status" value="1"/>
</dbReference>
<evidence type="ECO:0000313" key="3">
    <source>
        <dbReference type="Proteomes" id="UP000437748"/>
    </source>
</evidence>
<dbReference type="InterPro" id="IPR016181">
    <property type="entry name" value="Acyl_CoA_acyltransferase"/>
</dbReference>
<evidence type="ECO:0000259" key="1">
    <source>
        <dbReference type="PROSITE" id="PS51186"/>
    </source>
</evidence>
<name>A0A6N6VWH0_9BACT</name>
<accession>A0A6N6VWH0</accession>
<dbReference type="RefSeq" id="WP_153420437.1">
    <property type="nucleotide sequence ID" value="NZ_WFLM01000003.1"/>
</dbReference>
<comment type="caution">
    <text evidence="2">The sequence shown here is derived from an EMBL/GenBank/DDBJ whole genome shotgun (WGS) entry which is preliminary data.</text>
</comment>
<dbReference type="CDD" id="cd04301">
    <property type="entry name" value="NAT_SF"/>
    <property type="match status" value="1"/>
</dbReference>
<dbReference type="PROSITE" id="PS51186">
    <property type="entry name" value="GNAT"/>
    <property type="match status" value="1"/>
</dbReference>
<gene>
    <name evidence="2" type="ORF">GCL60_09290</name>
</gene>
<dbReference type="AlphaFoldDB" id="A0A6N6VWH0"/>
<dbReference type="Gene3D" id="3.40.630.30">
    <property type="match status" value="1"/>
</dbReference>
<evidence type="ECO:0000313" key="2">
    <source>
        <dbReference type="EMBL" id="KAB8039039.1"/>
    </source>
</evidence>
<dbReference type="GO" id="GO:0016747">
    <property type="term" value="F:acyltransferase activity, transferring groups other than amino-acyl groups"/>
    <property type="evidence" value="ECO:0007669"/>
    <property type="project" value="InterPro"/>
</dbReference>